<proteinExistence type="predicted"/>
<dbReference type="RefSeq" id="WP_323578879.1">
    <property type="nucleotide sequence ID" value="NZ_JAYGJQ010000003.1"/>
</dbReference>
<evidence type="ECO:0000313" key="2">
    <source>
        <dbReference type="EMBL" id="MEA9358466.1"/>
    </source>
</evidence>
<dbReference type="Proteomes" id="UP001302274">
    <property type="component" value="Unassembled WGS sequence"/>
</dbReference>
<sequence>MKNLKKILLSLAVSAFATSTSFAAVGNAKVVELGCHRLERLITLGKVDESFLKKLKTLDLVILSPAKPTDPSFQVTAAQYAGADGTTKKVEMMMDANGKAITQVIKEGTESDSTPEWGDKDAISLIEQSLHYVEEHTSEHIELRPFQVGLKSLTLMQVSNAQGIKVARIEMTSTATTQKLEVNLNENGSVEFTNIVNE</sequence>
<feature type="chain" id="PRO_5045451570" evidence="1">
    <location>
        <begin position="24"/>
        <end position="198"/>
    </location>
</feature>
<dbReference type="EMBL" id="JAYGJQ010000003">
    <property type="protein sequence ID" value="MEA9358466.1"/>
    <property type="molecule type" value="Genomic_DNA"/>
</dbReference>
<reference evidence="2 3" key="1">
    <citation type="submission" date="2023-11" db="EMBL/GenBank/DDBJ databases">
        <title>A Novel Polar Bacteriovorax (B. antarcticus) Isolated from the Biocrust in Antarctica.</title>
        <authorList>
            <person name="Mun W."/>
            <person name="Choi S.Y."/>
            <person name="Mitchell R.J."/>
        </authorList>
    </citation>
    <scope>NUCLEOTIDE SEQUENCE [LARGE SCALE GENOMIC DNA]</scope>
    <source>
        <strain evidence="2 3">PP10</strain>
    </source>
</reference>
<evidence type="ECO:0000256" key="1">
    <source>
        <dbReference type="SAM" id="SignalP"/>
    </source>
</evidence>
<accession>A0ABU5VZG2</accession>
<keyword evidence="3" id="KW-1185">Reference proteome</keyword>
<comment type="caution">
    <text evidence="2">The sequence shown here is derived from an EMBL/GenBank/DDBJ whole genome shotgun (WGS) entry which is preliminary data.</text>
</comment>
<gene>
    <name evidence="2" type="ORF">SHI21_19675</name>
</gene>
<feature type="signal peptide" evidence="1">
    <location>
        <begin position="1"/>
        <end position="23"/>
    </location>
</feature>
<organism evidence="2 3">
    <name type="scientific">Bacteriovorax antarcticus</name>
    <dbReference type="NCBI Taxonomy" id="3088717"/>
    <lineage>
        <taxon>Bacteria</taxon>
        <taxon>Pseudomonadati</taxon>
        <taxon>Bdellovibrionota</taxon>
        <taxon>Bacteriovoracia</taxon>
        <taxon>Bacteriovoracales</taxon>
        <taxon>Bacteriovoracaceae</taxon>
        <taxon>Bacteriovorax</taxon>
    </lineage>
</organism>
<evidence type="ECO:0000313" key="3">
    <source>
        <dbReference type="Proteomes" id="UP001302274"/>
    </source>
</evidence>
<keyword evidence="1" id="KW-0732">Signal</keyword>
<protein>
    <submittedName>
        <fullName evidence="2">Uncharacterized protein</fullName>
    </submittedName>
</protein>
<name>A0ABU5VZG2_9BACT</name>